<dbReference type="AlphaFoldDB" id="A0A1E5UNX9"/>
<gene>
    <name evidence="1" type="ORF">BAE44_0024392</name>
</gene>
<protein>
    <submittedName>
        <fullName evidence="1">Uncharacterized protein</fullName>
    </submittedName>
</protein>
<reference evidence="1 2" key="1">
    <citation type="submission" date="2016-09" db="EMBL/GenBank/DDBJ databases">
        <title>The draft genome of Dichanthelium oligosanthes: A C3 panicoid grass species.</title>
        <authorList>
            <person name="Studer A.J."/>
            <person name="Schnable J.C."/>
            <person name="Brutnell T.P."/>
        </authorList>
    </citation>
    <scope>NUCLEOTIDE SEQUENCE [LARGE SCALE GENOMIC DNA]</scope>
    <source>
        <strain evidence="2">cv. Kellogg 1175</strain>
        <tissue evidence="1">Leaf</tissue>
    </source>
</reference>
<evidence type="ECO:0000313" key="1">
    <source>
        <dbReference type="EMBL" id="OEL14590.1"/>
    </source>
</evidence>
<name>A0A1E5UNX9_9POAL</name>
<dbReference type="Proteomes" id="UP000095767">
    <property type="component" value="Unassembled WGS sequence"/>
</dbReference>
<dbReference type="EMBL" id="LWDX02069477">
    <property type="protein sequence ID" value="OEL14590.1"/>
    <property type="molecule type" value="Genomic_DNA"/>
</dbReference>
<sequence>MADFGASKPCTYVLVTGGHDNSSPPTDGVWILSVDVKQGGMTYHIFSSVSGEWGPVNYPVEFGDGLEPAYLYSEPKDVVVYGYSVY</sequence>
<keyword evidence="2" id="KW-1185">Reference proteome</keyword>
<dbReference type="OrthoDB" id="10563680at2759"/>
<organism evidence="1 2">
    <name type="scientific">Dichanthelium oligosanthes</name>
    <dbReference type="NCBI Taxonomy" id="888268"/>
    <lineage>
        <taxon>Eukaryota</taxon>
        <taxon>Viridiplantae</taxon>
        <taxon>Streptophyta</taxon>
        <taxon>Embryophyta</taxon>
        <taxon>Tracheophyta</taxon>
        <taxon>Spermatophyta</taxon>
        <taxon>Magnoliopsida</taxon>
        <taxon>Liliopsida</taxon>
        <taxon>Poales</taxon>
        <taxon>Poaceae</taxon>
        <taxon>PACMAD clade</taxon>
        <taxon>Panicoideae</taxon>
        <taxon>Panicodae</taxon>
        <taxon>Paniceae</taxon>
        <taxon>Dichantheliinae</taxon>
        <taxon>Dichanthelium</taxon>
    </lineage>
</organism>
<proteinExistence type="predicted"/>
<comment type="caution">
    <text evidence="1">The sequence shown here is derived from an EMBL/GenBank/DDBJ whole genome shotgun (WGS) entry which is preliminary data.</text>
</comment>
<evidence type="ECO:0000313" key="2">
    <source>
        <dbReference type="Proteomes" id="UP000095767"/>
    </source>
</evidence>
<accession>A0A1E5UNX9</accession>